<dbReference type="Gene3D" id="3.10.560.10">
    <property type="entry name" value="Outer membrane lipoprotein wza domain like"/>
    <property type="match status" value="1"/>
</dbReference>
<evidence type="ECO:0000313" key="5">
    <source>
        <dbReference type="Proteomes" id="UP001197247"/>
    </source>
</evidence>
<dbReference type="PANTHER" id="PTHR21180">
    <property type="entry name" value="ENDONUCLEASE/EXONUCLEASE/PHOSPHATASE FAMILY DOMAIN-CONTAINING PROTEIN 1"/>
    <property type="match status" value="1"/>
</dbReference>
<dbReference type="NCBIfam" id="TIGR00426">
    <property type="entry name" value="competence protein ComEA helix-hairpin-helix repeat region"/>
    <property type="match status" value="1"/>
</dbReference>
<feature type="domain" description="Helix-hairpin-helix DNA-binding motif class 1" evidence="3">
    <location>
        <begin position="265"/>
        <end position="284"/>
    </location>
</feature>
<dbReference type="PANTHER" id="PTHR21180:SF32">
    <property type="entry name" value="ENDONUCLEASE_EXONUCLEASE_PHOSPHATASE FAMILY DOMAIN-CONTAINING PROTEIN 1"/>
    <property type="match status" value="1"/>
</dbReference>
<dbReference type="Pfam" id="PF12836">
    <property type="entry name" value="HHH_3"/>
    <property type="match status" value="1"/>
</dbReference>
<reference evidence="4 5" key="1">
    <citation type="submission" date="2021-05" db="EMBL/GenBank/DDBJ databases">
        <title>Kineosporia and Streptomyces sp. nov. two new marine actinobacteria isolated from Coral.</title>
        <authorList>
            <person name="Buangrab K."/>
            <person name="Sutthacheep M."/>
            <person name="Yeemin T."/>
            <person name="Harunari E."/>
            <person name="Igarashi Y."/>
            <person name="Kanchanasin P."/>
            <person name="Tanasupawat S."/>
            <person name="Phongsopitanun W."/>
        </authorList>
    </citation>
    <scope>NUCLEOTIDE SEQUENCE [LARGE SCALE GENOMIC DNA]</scope>
    <source>
        <strain evidence="4 5">J2-2</strain>
    </source>
</reference>
<keyword evidence="2" id="KW-0812">Transmembrane</keyword>
<dbReference type="InterPro" id="IPR051675">
    <property type="entry name" value="Endo/Exo/Phosphatase_dom_1"/>
</dbReference>
<proteinExistence type="predicted"/>
<accession>A0ABS5TKB2</accession>
<keyword evidence="5" id="KW-1185">Reference proteome</keyword>
<dbReference type="EMBL" id="JAHBAY010000007">
    <property type="protein sequence ID" value="MBT0770819.1"/>
    <property type="molecule type" value="Genomic_DNA"/>
</dbReference>
<dbReference type="InterPro" id="IPR019554">
    <property type="entry name" value="Soluble_ligand-bd"/>
</dbReference>
<evidence type="ECO:0000259" key="3">
    <source>
        <dbReference type="SMART" id="SM00278"/>
    </source>
</evidence>
<dbReference type="SMART" id="SM00278">
    <property type="entry name" value="HhH1"/>
    <property type="match status" value="2"/>
</dbReference>
<keyword evidence="2" id="KW-1133">Transmembrane helix</keyword>
<dbReference type="RefSeq" id="WP_214157115.1">
    <property type="nucleotide sequence ID" value="NZ_JAHBAY010000007.1"/>
</dbReference>
<dbReference type="Pfam" id="PF10531">
    <property type="entry name" value="SLBB"/>
    <property type="match status" value="1"/>
</dbReference>
<feature type="region of interest" description="Disordered" evidence="1">
    <location>
        <begin position="197"/>
        <end position="229"/>
    </location>
</feature>
<evidence type="ECO:0000256" key="2">
    <source>
        <dbReference type="SAM" id="Phobius"/>
    </source>
</evidence>
<name>A0ABS5TKB2_9ACTN</name>
<dbReference type="Proteomes" id="UP001197247">
    <property type="component" value="Unassembled WGS sequence"/>
</dbReference>
<evidence type="ECO:0000313" key="4">
    <source>
        <dbReference type="EMBL" id="MBT0770819.1"/>
    </source>
</evidence>
<dbReference type="Gene3D" id="1.10.150.320">
    <property type="entry name" value="Photosystem II 12 kDa extrinsic protein"/>
    <property type="match status" value="1"/>
</dbReference>
<evidence type="ECO:0000256" key="1">
    <source>
        <dbReference type="SAM" id="MobiDB-lite"/>
    </source>
</evidence>
<keyword evidence="2" id="KW-0472">Membrane</keyword>
<feature type="region of interest" description="Disordered" evidence="1">
    <location>
        <begin position="21"/>
        <end position="48"/>
    </location>
</feature>
<dbReference type="InterPro" id="IPR004509">
    <property type="entry name" value="Competence_ComEA_HhH"/>
</dbReference>
<gene>
    <name evidence="4" type="ORF">KIH74_17890</name>
</gene>
<feature type="compositionally biased region" description="Gly residues" evidence="1">
    <location>
        <begin position="215"/>
        <end position="224"/>
    </location>
</feature>
<protein>
    <submittedName>
        <fullName evidence="4">Helix-hairpin-helix domain-containing protein</fullName>
    </submittedName>
</protein>
<organism evidence="4 5">
    <name type="scientific">Kineosporia corallincola</name>
    <dbReference type="NCBI Taxonomy" id="2835133"/>
    <lineage>
        <taxon>Bacteria</taxon>
        <taxon>Bacillati</taxon>
        <taxon>Actinomycetota</taxon>
        <taxon>Actinomycetes</taxon>
        <taxon>Kineosporiales</taxon>
        <taxon>Kineosporiaceae</taxon>
        <taxon>Kineosporia</taxon>
    </lineage>
</organism>
<sequence>MRSDHETGEFSQLKQILETSWQQAREQAGQGGHEAWPQEWSGEPESARAGRDLREGLLRGRVSGGARWEVPLRAAIAVALLALGVVAVVAVLVMRMDDEGTQGVTIGESAPLISTSAPTAGSGQAVDPVPAAVAADPPGAARYRVYVVGQVRDPGVVALAPDARVQDAIKAAGGATGKADLTRINLARKVVDGERLLVPKPGEEVPAEPLAGSDPGSGGGGAGGSPVDLNSATVGELDALPGVGPVLAGRIVEWRDQNGRFGTVDDLNEVSGIGDTTMEKLRPLVRV</sequence>
<comment type="caution">
    <text evidence="4">The sequence shown here is derived from an EMBL/GenBank/DDBJ whole genome shotgun (WGS) entry which is preliminary data.</text>
</comment>
<feature type="domain" description="Helix-hairpin-helix DNA-binding motif class 1" evidence="3">
    <location>
        <begin position="235"/>
        <end position="254"/>
    </location>
</feature>
<feature type="transmembrane region" description="Helical" evidence="2">
    <location>
        <begin position="74"/>
        <end position="93"/>
    </location>
</feature>
<dbReference type="InterPro" id="IPR003583">
    <property type="entry name" value="Hlx-hairpin-Hlx_DNA-bd_motif"/>
</dbReference>
<dbReference type="InterPro" id="IPR010994">
    <property type="entry name" value="RuvA_2-like"/>
</dbReference>
<dbReference type="SUPFAM" id="SSF47781">
    <property type="entry name" value="RuvA domain 2-like"/>
    <property type="match status" value="1"/>
</dbReference>